<evidence type="ECO:0000313" key="2">
    <source>
        <dbReference type="Proteomes" id="UP000444721"/>
    </source>
</evidence>
<proteinExistence type="predicted"/>
<dbReference type="OrthoDB" id="10477644at2759"/>
<evidence type="ECO:0008006" key="3">
    <source>
        <dbReference type="Google" id="ProtNLM"/>
    </source>
</evidence>
<sequence length="315" mass="36384">MSISVFLIGLVENVRNEHDHHQEQIISQYYYSKLCKKMRDRSIHLRKGFGATFESIYSIDFIHDDENRNNTNHSTLDSSTNPSSEYSPMKLSPYVIRICYTSHLILVGNSDKEFHSIEFFDLNTKKHLHSFAIESVPFYLCVEENDVFCSGQKSRRVLRDEPCFLFSEDSYIWKYKLKNIQIHFGKQGKDSSSSTTTTTCEWKQEIQNATSLAIQYSKDHDPYQNLLYICSGLSIHVLNSVSGQLLATMDMSSSLTSNIICLEVLEASEELILFSRDRFYRMSKKMSMISIAGPLPRNLVINQTTLMLSIFHMIE</sequence>
<evidence type="ECO:0000313" key="1">
    <source>
        <dbReference type="EMBL" id="KAF0983056.1"/>
    </source>
</evidence>
<gene>
    <name evidence="1" type="ORF">FDP41_011034</name>
</gene>
<reference evidence="1 2" key="1">
    <citation type="journal article" date="2019" name="Sci. Rep.">
        <title>Nanopore sequencing improves the draft genome of the human pathogenic amoeba Naegleria fowleri.</title>
        <authorList>
            <person name="Liechti N."/>
            <person name="Schurch N."/>
            <person name="Bruggmann R."/>
            <person name="Wittwer M."/>
        </authorList>
    </citation>
    <scope>NUCLEOTIDE SEQUENCE [LARGE SCALE GENOMIC DNA]</scope>
    <source>
        <strain evidence="1 2">ATCC 30894</strain>
    </source>
</reference>
<dbReference type="VEuPathDB" id="AmoebaDB:FDP41_011034"/>
<dbReference type="VEuPathDB" id="AmoebaDB:NF0086990"/>
<dbReference type="VEuPathDB" id="AmoebaDB:NfTy_016540"/>
<dbReference type="GeneID" id="68118249"/>
<organism evidence="1 2">
    <name type="scientific">Naegleria fowleri</name>
    <name type="common">Brain eating amoeba</name>
    <dbReference type="NCBI Taxonomy" id="5763"/>
    <lineage>
        <taxon>Eukaryota</taxon>
        <taxon>Discoba</taxon>
        <taxon>Heterolobosea</taxon>
        <taxon>Tetramitia</taxon>
        <taxon>Eutetramitia</taxon>
        <taxon>Vahlkampfiidae</taxon>
        <taxon>Naegleria</taxon>
    </lineage>
</organism>
<accession>A0A6A5C5M1</accession>
<dbReference type="RefSeq" id="XP_044567769.1">
    <property type="nucleotide sequence ID" value="XM_044701399.1"/>
</dbReference>
<dbReference type="AlphaFoldDB" id="A0A6A5C5M1"/>
<keyword evidence="2" id="KW-1185">Reference proteome</keyword>
<comment type="caution">
    <text evidence="1">The sequence shown here is derived from an EMBL/GenBank/DDBJ whole genome shotgun (WGS) entry which is preliminary data.</text>
</comment>
<dbReference type="Proteomes" id="UP000444721">
    <property type="component" value="Unassembled WGS sequence"/>
</dbReference>
<dbReference type="EMBL" id="VFQX01000007">
    <property type="protein sequence ID" value="KAF0983056.1"/>
    <property type="molecule type" value="Genomic_DNA"/>
</dbReference>
<protein>
    <recommendedName>
        <fullName evidence="3">CNH domain-containing protein</fullName>
    </recommendedName>
</protein>
<dbReference type="SUPFAM" id="SSF50998">
    <property type="entry name" value="Quinoprotein alcohol dehydrogenase-like"/>
    <property type="match status" value="1"/>
</dbReference>
<dbReference type="InterPro" id="IPR011047">
    <property type="entry name" value="Quinoprotein_ADH-like_sf"/>
</dbReference>
<name>A0A6A5C5M1_NAEFO</name>